<dbReference type="Gene3D" id="3.90.870.10">
    <property type="entry name" value="DHBP synthase"/>
    <property type="match status" value="1"/>
</dbReference>
<comment type="caution">
    <text evidence="13">The sequence shown here is derived from an EMBL/GenBank/DDBJ whole genome shotgun (WGS) entry which is preliminary data.</text>
</comment>
<dbReference type="GO" id="GO:0003725">
    <property type="term" value="F:double-stranded RNA binding"/>
    <property type="evidence" value="ECO:0007669"/>
    <property type="project" value="InterPro"/>
</dbReference>
<reference evidence="13 14" key="1">
    <citation type="journal article" date="2015" name="Nature">
        <title>rRNA introns, odd ribosomes, and small enigmatic genomes across a large radiation of phyla.</title>
        <authorList>
            <person name="Brown C.T."/>
            <person name="Hug L.A."/>
            <person name="Thomas B.C."/>
            <person name="Sharon I."/>
            <person name="Castelle C.J."/>
            <person name="Singh A."/>
            <person name="Wilkins M.J."/>
            <person name="Williams K.H."/>
            <person name="Banfield J.F."/>
        </authorList>
    </citation>
    <scope>NUCLEOTIDE SEQUENCE [LARGE SCALE GENOMIC DNA]</scope>
</reference>
<dbReference type="InterPro" id="IPR050156">
    <property type="entry name" value="TC-AMP_synthase_SUA5"/>
</dbReference>
<evidence type="ECO:0000256" key="10">
    <source>
        <dbReference type="ARBA" id="ARBA00029774"/>
    </source>
</evidence>
<keyword evidence="8" id="KW-0547">Nucleotide-binding</keyword>
<gene>
    <name evidence="13" type="ORF">UY08_C0007G0025</name>
</gene>
<dbReference type="Pfam" id="PF01300">
    <property type="entry name" value="Sua5_yciO_yrdC"/>
    <property type="match status" value="1"/>
</dbReference>
<evidence type="ECO:0000256" key="3">
    <source>
        <dbReference type="ARBA" id="ARBA00012584"/>
    </source>
</evidence>
<dbReference type="AlphaFoldDB" id="A0A0G1TGE1"/>
<evidence type="ECO:0000256" key="8">
    <source>
        <dbReference type="ARBA" id="ARBA00022741"/>
    </source>
</evidence>
<dbReference type="InterPro" id="IPR006070">
    <property type="entry name" value="Sua5-like_dom"/>
</dbReference>
<keyword evidence="7" id="KW-0548">Nucleotidyltransferase</keyword>
<comment type="similarity">
    <text evidence="2">Belongs to the SUA5 family.</text>
</comment>
<feature type="domain" description="YrdC-like" evidence="12">
    <location>
        <begin position="5"/>
        <end position="191"/>
    </location>
</feature>
<dbReference type="GO" id="GO:0006450">
    <property type="term" value="P:regulation of translational fidelity"/>
    <property type="evidence" value="ECO:0007669"/>
    <property type="project" value="TreeGrafter"/>
</dbReference>
<evidence type="ECO:0000256" key="11">
    <source>
        <dbReference type="ARBA" id="ARBA00048366"/>
    </source>
</evidence>
<dbReference type="PROSITE" id="PS51163">
    <property type="entry name" value="YRDC"/>
    <property type="match status" value="1"/>
</dbReference>
<evidence type="ECO:0000313" key="13">
    <source>
        <dbReference type="EMBL" id="KKU80887.1"/>
    </source>
</evidence>
<proteinExistence type="inferred from homology"/>
<dbReference type="SUPFAM" id="SSF55821">
    <property type="entry name" value="YrdC/RibB"/>
    <property type="match status" value="1"/>
</dbReference>
<evidence type="ECO:0000256" key="5">
    <source>
        <dbReference type="ARBA" id="ARBA00022679"/>
    </source>
</evidence>
<evidence type="ECO:0000256" key="7">
    <source>
        <dbReference type="ARBA" id="ARBA00022695"/>
    </source>
</evidence>
<evidence type="ECO:0000256" key="6">
    <source>
        <dbReference type="ARBA" id="ARBA00022694"/>
    </source>
</evidence>
<organism evidence="13 14">
    <name type="scientific">Candidatus Gottesmanbacteria bacterium GW2011_GWA1_47_8</name>
    <dbReference type="NCBI Taxonomy" id="1618438"/>
    <lineage>
        <taxon>Bacteria</taxon>
        <taxon>Candidatus Gottesmaniibacteriota</taxon>
    </lineage>
</organism>
<dbReference type="PATRIC" id="fig|1618438.3.peg.191"/>
<name>A0A0G1TGE1_9BACT</name>
<dbReference type="GO" id="GO:0005737">
    <property type="term" value="C:cytoplasm"/>
    <property type="evidence" value="ECO:0007669"/>
    <property type="project" value="UniProtKB-SubCell"/>
</dbReference>
<dbReference type="EC" id="2.7.7.87" evidence="3"/>
<evidence type="ECO:0000256" key="2">
    <source>
        <dbReference type="ARBA" id="ARBA00007663"/>
    </source>
</evidence>
<comment type="subcellular location">
    <subcellularLocation>
        <location evidence="1">Cytoplasm</location>
    </subcellularLocation>
</comment>
<evidence type="ECO:0000259" key="12">
    <source>
        <dbReference type="PROSITE" id="PS51163"/>
    </source>
</evidence>
<dbReference type="GO" id="GO:0000049">
    <property type="term" value="F:tRNA binding"/>
    <property type="evidence" value="ECO:0007669"/>
    <property type="project" value="TreeGrafter"/>
</dbReference>
<keyword evidence="5" id="KW-0808">Transferase</keyword>
<evidence type="ECO:0000256" key="4">
    <source>
        <dbReference type="ARBA" id="ARBA00022490"/>
    </source>
</evidence>
<keyword evidence="4" id="KW-0963">Cytoplasm</keyword>
<keyword evidence="9" id="KW-0067">ATP-binding</keyword>
<accession>A0A0G1TGE1</accession>
<evidence type="ECO:0000256" key="9">
    <source>
        <dbReference type="ARBA" id="ARBA00022840"/>
    </source>
</evidence>
<dbReference type="InterPro" id="IPR017945">
    <property type="entry name" value="DHBP_synth_RibB-like_a/b_dom"/>
</dbReference>
<sequence length="193" mass="21276">MEIMKSDIKKAIEVLSNGGIVIYPTDTAFGIGCRIDDCQAVDRLFEIRRRPRTQATPVLVSSKEMALAHFLSPSKIVRRLMDTYWPGALTIVVPCNKELVYSPIRGNGDTIGLRMPNHPDALYVIEGVGVPILGPSANFHGGKTPYRFSDLDPELLQLVDFVVPGDCTLKQPSTVVDCSVHPYRIIRQGAVDL</sequence>
<dbReference type="PANTHER" id="PTHR17490:SF16">
    <property type="entry name" value="THREONYLCARBAMOYL-AMP SYNTHASE"/>
    <property type="match status" value="1"/>
</dbReference>
<dbReference type="Proteomes" id="UP000034212">
    <property type="component" value="Unassembled WGS sequence"/>
</dbReference>
<evidence type="ECO:0000256" key="1">
    <source>
        <dbReference type="ARBA" id="ARBA00004496"/>
    </source>
</evidence>
<dbReference type="GO" id="GO:0008033">
    <property type="term" value="P:tRNA processing"/>
    <property type="evidence" value="ECO:0007669"/>
    <property type="project" value="UniProtKB-KW"/>
</dbReference>
<protein>
    <recommendedName>
        <fullName evidence="10">L-threonylcarbamoyladenylate synthase</fullName>
        <ecNumber evidence="3">2.7.7.87</ecNumber>
    </recommendedName>
    <alternativeName>
        <fullName evidence="10">L-threonylcarbamoyladenylate synthase</fullName>
    </alternativeName>
</protein>
<dbReference type="GO" id="GO:0005524">
    <property type="term" value="F:ATP binding"/>
    <property type="evidence" value="ECO:0007669"/>
    <property type="project" value="UniProtKB-KW"/>
</dbReference>
<dbReference type="GO" id="GO:0061710">
    <property type="term" value="F:L-threonylcarbamoyladenylate synthase"/>
    <property type="evidence" value="ECO:0007669"/>
    <property type="project" value="UniProtKB-EC"/>
</dbReference>
<comment type="catalytic activity">
    <reaction evidence="11">
        <text>L-threonine + hydrogencarbonate + ATP = L-threonylcarbamoyladenylate + diphosphate + H2O</text>
        <dbReference type="Rhea" id="RHEA:36407"/>
        <dbReference type="ChEBI" id="CHEBI:15377"/>
        <dbReference type="ChEBI" id="CHEBI:17544"/>
        <dbReference type="ChEBI" id="CHEBI:30616"/>
        <dbReference type="ChEBI" id="CHEBI:33019"/>
        <dbReference type="ChEBI" id="CHEBI:57926"/>
        <dbReference type="ChEBI" id="CHEBI:73682"/>
        <dbReference type="EC" id="2.7.7.87"/>
    </reaction>
</comment>
<dbReference type="EMBL" id="LCOQ01000007">
    <property type="protein sequence ID" value="KKU80887.1"/>
    <property type="molecule type" value="Genomic_DNA"/>
</dbReference>
<dbReference type="PANTHER" id="PTHR17490">
    <property type="entry name" value="SUA5"/>
    <property type="match status" value="1"/>
</dbReference>
<keyword evidence="6" id="KW-0819">tRNA processing</keyword>
<dbReference type="NCBIfam" id="TIGR00057">
    <property type="entry name" value="L-threonylcarbamoyladenylate synthase"/>
    <property type="match status" value="1"/>
</dbReference>
<evidence type="ECO:0000313" key="14">
    <source>
        <dbReference type="Proteomes" id="UP000034212"/>
    </source>
</evidence>